<dbReference type="SUPFAM" id="SSF53850">
    <property type="entry name" value="Periplasmic binding protein-like II"/>
    <property type="match status" value="1"/>
</dbReference>
<name>A0ABW5AFJ6_9BRAD</name>
<keyword evidence="2" id="KW-0805">Transcription regulation</keyword>
<dbReference type="Gene3D" id="1.10.10.10">
    <property type="entry name" value="Winged helix-like DNA-binding domain superfamily/Winged helix DNA-binding domain"/>
    <property type="match status" value="1"/>
</dbReference>
<keyword evidence="7" id="KW-1185">Reference proteome</keyword>
<protein>
    <submittedName>
        <fullName evidence="6">LysR family transcriptional regulator</fullName>
    </submittedName>
</protein>
<comment type="caution">
    <text evidence="6">The sequence shown here is derived from an EMBL/GenBank/DDBJ whole genome shotgun (WGS) entry which is preliminary data.</text>
</comment>
<dbReference type="PROSITE" id="PS50931">
    <property type="entry name" value="HTH_LYSR"/>
    <property type="match status" value="1"/>
</dbReference>
<dbReference type="InterPro" id="IPR000847">
    <property type="entry name" value="LysR_HTH_N"/>
</dbReference>
<gene>
    <name evidence="6" type="ORF">ACFSOX_02495</name>
</gene>
<proteinExistence type="inferred from homology"/>
<dbReference type="Pfam" id="PF03466">
    <property type="entry name" value="LysR_substrate"/>
    <property type="match status" value="1"/>
</dbReference>
<evidence type="ECO:0000256" key="1">
    <source>
        <dbReference type="ARBA" id="ARBA00009437"/>
    </source>
</evidence>
<dbReference type="EMBL" id="JBHUIW010000002">
    <property type="protein sequence ID" value="MFD2181010.1"/>
    <property type="molecule type" value="Genomic_DNA"/>
</dbReference>
<dbReference type="Proteomes" id="UP001597314">
    <property type="component" value="Unassembled WGS sequence"/>
</dbReference>
<evidence type="ECO:0000256" key="2">
    <source>
        <dbReference type="ARBA" id="ARBA00023015"/>
    </source>
</evidence>
<evidence type="ECO:0000313" key="7">
    <source>
        <dbReference type="Proteomes" id="UP001597314"/>
    </source>
</evidence>
<dbReference type="PANTHER" id="PTHR30579:SF7">
    <property type="entry name" value="HTH-TYPE TRANSCRIPTIONAL REGULATOR LRHA-RELATED"/>
    <property type="match status" value="1"/>
</dbReference>
<feature type="domain" description="HTH lysR-type" evidence="5">
    <location>
        <begin position="3"/>
        <end position="60"/>
    </location>
</feature>
<comment type="similarity">
    <text evidence="1">Belongs to the LysR transcriptional regulatory family.</text>
</comment>
<keyword evidence="3" id="KW-0238">DNA-binding</keyword>
<reference evidence="7" key="1">
    <citation type="journal article" date="2019" name="Int. J. Syst. Evol. Microbiol.">
        <title>The Global Catalogue of Microorganisms (GCM) 10K type strain sequencing project: providing services to taxonomists for standard genome sequencing and annotation.</title>
        <authorList>
            <consortium name="The Broad Institute Genomics Platform"/>
            <consortium name="The Broad Institute Genome Sequencing Center for Infectious Disease"/>
            <person name="Wu L."/>
            <person name="Ma J."/>
        </authorList>
    </citation>
    <scope>NUCLEOTIDE SEQUENCE [LARGE SCALE GENOMIC DNA]</scope>
    <source>
        <strain evidence="7">CGMCC 1.6774</strain>
    </source>
</reference>
<dbReference type="Gene3D" id="3.40.190.10">
    <property type="entry name" value="Periplasmic binding protein-like II"/>
    <property type="match status" value="2"/>
</dbReference>
<evidence type="ECO:0000256" key="4">
    <source>
        <dbReference type="ARBA" id="ARBA00023163"/>
    </source>
</evidence>
<dbReference type="RefSeq" id="WP_378476207.1">
    <property type="nucleotide sequence ID" value="NZ_JBHUIW010000002.1"/>
</dbReference>
<sequence length="281" mass="29112">MTLDVDAVRAFVLAAELKSFTRAAEALDTTQSAVSLKIRRLEARLGRRLLERTPRLVRLSADGQAFLEPARGLVAAHAGAIAAFVPVHRRLVVGISHHVIGPTLPALLRRMSAAAPDLVLELRVASSGEALVALDAGALDAAVVLQHDDGRRGGEVLLTDAYGWMGSPDFVHRAGEPLRLAAQAEPCSVRVAAIHALEAAGLPWTEVFVGGGVATIGAAVAAGLAVAALARRVAPPGTVDLGGRLGLPALPDRDVVLHATAADREARAALKLLAAAFRATT</sequence>
<organism evidence="6 7">
    <name type="scientific">Rhodoplanes azumiensis</name>
    <dbReference type="NCBI Taxonomy" id="1897628"/>
    <lineage>
        <taxon>Bacteria</taxon>
        <taxon>Pseudomonadati</taxon>
        <taxon>Pseudomonadota</taxon>
        <taxon>Alphaproteobacteria</taxon>
        <taxon>Hyphomicrobiales</taxon>
        <taxon>Nitrobacteraceae</taxon>
        <taxon>Rhodoplanes</taxon>
    </lineage>
</organism>
<evidence type="ECO:0000256" key="3">
    <source>
        <dbReference type="ARBA" id="ARBA00023125"/>
    </source>
</evidence>
<evidence type="ECO:0000313" key="6">
    <source>
        <dbReference type="EMBL" id="MFD2181010.1"/>
    </source>
</evidence>
<evidence type="ECO:0000259" key="5">
    <source>
        <dbReference type="PROSITE" id="PS50931"/>
    </source>
</evidence>
<dbReference type="SUPFAM" id="SSF46785">
    <property type="entry name" value="Winged helix' DNA-binding domain"/>
    <property type="match status" value="1"/>
</dbReference>
<dbReference type="InterPro" id="IPR036390">
    <property type="entry name" value="WH_DNA-bd_sf"/>
</dbReference>
<dbReference type="InterPro" id="IPR005119">
    <property type="entry name" value="LysR_subst-bd"/>
</dbReference>
<dbReference type="Pfam" id="PF00126">
    <property type="entry name" value="HTH_1"/>
    <property type="match status" value="1"/>
</dbReference>
<dbReference type="PRINTS" id="PR00039">
    <property type="entry name" value="HTHLYSR"/>
</dbReference>
<accession>A0ABW5AFJ6</accession>
<keyword evidence="4" id="KW-0804">Transcription</keyword>
<dbReference type="InterPro" id="IPR050176">
    <property type="entry name" value="LTTR"/>
</dbReference>
<dbReference type="PANTHER" id="PTHR30579">
    <property type="entry name" value="TRANSCRIPTIONAL REGULATOR"/>
    <property type="match status" value="1"/>
</dbReference>
<dbReference type="InterPro" id="IPR036388">
    <property type="entry name" value="WH-like_DNA-bd_sf"/>
</dbReference>